<evidence type="ECO:0000313" key="3">
    <source>
        <dbReference type="EMBL" id="UQF80472.1"/>
    </source>
</evidence>
<dbReference type="KEGG" id="agh:M3I41_04230"/>
<sequence>MTQPNLPGGNQGYQQFQGGGQFQGDSQFQQPGQFPGATQSQGAAQFAGNAPQPATTAPVGAFKYELGQPFAIPLSEDYIEVPRAMSRVWISLGLGVFFLIPVISSAAKLVGGKATTTDTVVLVICLILSLFLLFAAFVLANTKLTINATGFHISTGTARQHVPWPHSRTAFYASVSGREINPVKEATMPRTCNCLLVDSSGAHLLPGLVSSGAGTNAAESKLVAEINRIWAWGLAKGYTQVAPEYFPLSGVHALKEKQRQVQIARYQLQDF</sequence>
<feature type="transmembrane region" description="Helical" evidence="2">
    <location>
        <begin position="119"/>
        <end position="140"/>
    </location>
</feature>
<feature type="compositionally biased region" description="Low complexity" evidence="1">
    <location>
        <begin position="23"/>
        <end position="36"/>
    </location>
</feature>
<name>A0A9E7ARL7_9ACTO</name>
<gene>
    <name evidence="3" type="ORF">M3I41_04230</name>
</gene>
<dbReference type="AlphaFoldDB" id="A0A9E7ARL7"/>
<accession>A0A9E7ARL7</accession>
<dbReference type="EMBL" id="CP097095">
    <property type="protein sequence ID" value="UQF80472.1"/>
    <property type="molecule type" value="Genomic_DNA"/>
</dbReference>
<feature type="region of interest" description="Disordered" evidence="1">
    <location>
        <begin position="1"/>
        <end position="52"/>
    </location>
</feature>
<feature type="transmembrane region" description="Helical" evidence="2">
    <location>
        <begin position="88"/>
        <end position="107"/>
    </location>
</feature>
<reference evidence="3" key="1">
    <citation type="submission" date="2022-05" db="EMBL/GenBank/DDBJ databases">
        <title>Using nanopore sequencing to obtain complete genomes from saliva samples.</title>
        <authorList>
            <person name="Baker J.L."/>
        </authorList>
    </citation>
    <scope>NUCLEOTIDE SEQUENCE</scope>
    <source>
        <strain evidence="3">JCVI-JB-Ag32</strain>
    </source>
</reference>
<evidence type="ECO:0000256" key="2">
    <source>
        <dbReference type="SAM" id="Phobius"/>
    </source>
</evidence>
<evidence type="ECO:0000256" key="1">
    <source>
        <dbReference type="SAM" id="MobiDB-lite"/>
    </source>
</evidence>
<proteinExistence type="predicted"/>
<keyword evidence="2" id="KW-1133">Transmembrane helix</keyword>
<keyword evidence="2" id="KW-0472">Membrane</keyword>
<keyword evidence="2" id="KW-0812">Transmembrane</keyword>
<evidence type="ECO:0008006" key="5">
    <source>
        <dbReference type="Google" id="ProtNLM"/>
    </source>
</evidence>
<evidence type="ECO:0000313" key="4">
    <source>
        <dbReference type="Proteomes" id="UP000830236"/>
    </source>
</evidence>
<protein>
    <recommendedName>
        <fullName evidence="5">PH domain-containing protein</fullName>
    </recommendedName>
</protein>
<organism evidence="3 4">
    <name type="scientific">Actinomyces graevenitzii</name>
    <dbReference type="NCBI Taxonomy" id="55565"/>
    <lineage>
        <taxon>Bacteria</taxon>
        <taxon>Bacillati</taxon>
        <taxon>Actinomycetota</taxon>
        <taxon>Actinomycetes</taxon>
        <taxon>Actinomycetales</taxon>
        <taxon>Actinomycetaceae</taxon>
        <taxon>Actinomyces</taxon>
    </lineage>
</organism>
<dbReference type="Proteomes" id="UP000830236">
    <property type="component" value="Chromosome"/>
</dbReference>